<evidence type="ECO:0000256" key="2">
    <source>
        <dbReference type="ARBA" id="ARBA00009063"/>
    </source>
</evidence>
<dbReference type="PANTHER" id="PTHR15959:SF0">
    <property type="entry name" value="SYNTAXIN-18"/>
    <property type="match status" value="1"/>
</dbReference>
<feature type="domain" description="T-SNARE coiled-coil homology" evidence="10">
    <location>
        <begin position="274"/>
        <end position="336"/>
    </location>
</feature>
<dbReference type="PANTHER" id="PTHR15959">
    <property type="entry name" value="SYNTAXIN-18"/>
    <property type="match status" value="1"/>
</dbReference>
<keyword evidence="3" id="KW-0813">Transport</keyword>
<keyword evidence="8" id="KW-0472">Membrane</keyword>
<evidence type="ECO:0000256" key="7">
    <source>
        <dbReference type="ARBA" id="ARBA00023054"/>
    </source>
</evidence>
<dbReference type="Pfam" id="PF10496">
    <property type="entry name" value="Syntaxin-18_N"/>
    <property type="match status" value="1"/>
</dbReference>
<dbReference type="AlphaFoldDB" id="A0AAV5RWG2"/>
<dbReference type="InterPro" id="IPR000727">
    <property type="entry name" value="T_SNARE_dom"/>
</dbReference>
<dbReference type="GO" id="GO:0031201">
    <property type="term" value="C:SNARE complex"/>
    <property type="evidence" value="ECO:0007669"/>
    <property type="project" value="TreeGrafter"/>
</dbReference>
<evidence type="ECO:0000256" key="9">
    <source>
        <dbReference type="SAM" id="Coils"/>
    </source>
</evidence>
<evidence type="ECO:0000256" key="4">
    <source>
        <dbReference type="ARBA" id="ARBA00022692"/>
    </source>
</evidence>
<dbReference type="SMART" id="SM00397">
    <property type="entry name" value="t_SNARE"/>
    <property type="match status" value="1"/>
</dbReference>
<dbReference type="CDD" id="cd15850">
    <property type="entry name" value="SNARE_syntaxin18"/>
    <property type="match status" value="1"/>
</dbReference>
<dbReference type="InterPro" id="IPR019529">
    <property type="entry name" value="Syntaxin-18_N"/>
</dbReference>
<organism evidence="11 12">
    <name type="scientific">Maudiozyma humilis</name>
    <name type="common">Sour dough yeast</name>
    <name type="synonym">Kazachstania humilis</name>
    <dbReference type="NCBI Taxonomy" id="51915"/>
    <lineage>
        <taxon>Eukaryota</taxon>
        <taxon>Fungi</taxon>
        <taxon>Dikarya</taxon>
        <taxon>Ascomycota</taxon>
        <taxon>Saccharomycotina</taxon>
        <taxon>Saccharomycetes</taxon>
        <taxon>Saccharomycetales</taxon>
        <taxon>Saccharomycetaceae</taxon>
        <taxon>Maudiozyma</taxon>
    </lineage>
</organism>
<comment type="subcellular location">
    <subcellularLocation>
        <location evidence="1">Membrane</location>
        <topology evidence="1">Single-pass type IV membrane protein</topology>
    </subcellularLocation>
</comment>
<evidence type="ECO:0000259" key="10">
    <source>
        <dbReference type="PROSITE" id="PS50192"/>
    </source>
</evidence>
<reference evidence="11 12" key="1">
    <citation type="journal article" date="2023" name="Elife">
        <title>Identification of key yeast species and microbe-microbe interactions impacting larval growth of Drosophila in the wild.</title>
        <authorList>
            <person name="Mure A."/>
            <person name="Sugiura Y."/>
            <person name="Maeda R."/>
            <person name="Honda K."/>
            <person name="Sakurai N."/>
            <person name="Takahashi Y."/>
            <person name="Watada M."/>
            <person name="Katoh T."/>
            <person name="Gotoh A."/>
            <person name="Gotoh Y."/>
            <person name="Taniguchi I."/>
            <person name="Nakamura K."/>
            <person name="Hayashi T."/>
            <person name="Katayama T."/>
            <person name="Uemura T."/>
            <person name="Hattori Y."/>
        </authorList>
    </citation>
    <scope>NUCLEOTIDE SEQUENCE [LARGE SCALE GENOMIC DNA]</scope>
    <source>
        <strain evidence="11 12">KH-74</strain>
    </source>
</reference>
<evidence type="ECO:0000256" key="5">
    <source>
        <dbReference type="ARBA" id="ARBA00022927"/>
    </source>
</evidence>
<keyword evidence="12" id="KW-1185">Reference proteome</keyword>
<sequence>MTDLTPVFKEFVEVFDENSNRNNITSRKAKDSNVSQIEGIELKDSFIKECYSLLCFMGQLKKVLDSIKGEYSAENDVNMSEDDKDEFDTEFRLQFQQYVQKFKTLEKYETERQDLITKRIINPSHGMMSKLTMHNSNKDVVVEFHKTNNKFRTGILQSLNIAIGSVSSEFADMQQERLTQQRKFDLFDLNTGLDLNDTPLQSNDDMARTTGSGAQNFNSTGTPSDDAIEEPLSITVSHGPVEDVHQEVKQYEETMSKLTQEQIQLLETEHEELLNEKNEQLKAVEKINKTILDIVSIQSELSTHLQAQSQNINTMLNNQEEVDINIRKGNKQLKKAKDSASRTANLTKYLAVIIGILILLLDYIS</sequence>
<dbReference type="GO" id="GO:0006890">
    <property type="term" value="P:retrograde vesicle-mediated transport, Golgi to endoplasmic reticulum"/>
    <property type="evidence" value="ECO:0007669"/>
    <property type="project" value="TreeGrafter"/>
</dbReference>
<evidence type="ECO:0000256" key="6">
    <source>
        <dbReference type="ARBA" id="ARBA00022989"/>
    </source>
</evidence>
<dbReference type="Proteomes" id="UP001377567">
    <property type="component" value="Unassembled WGS sequence"/>
</dbReference>
<proteinExistence type="inferred from homology"/>
<evidence type="ECO:0000256" key="8">
    <source>
        <dbReference type="ARBA" id="ARBA00023136"/>
    </source>
</evidence>
<evidence type="ECO:0000313" key="12">
    <source>
        <dbReference type="Proteomes" id="UP001377567"/>
    </source>
</evidence>
<keyword evidence="7 9" id="KW-0175">Coiled coil</keyword>
<accession>A0AAV5RWG2</accession>
<keyword evidence="6" id="KW-1133">Transmembrane helix</keyword>
<dbReference type="Gene3D" id="1.20.5.110">
    <property type="match status" value="1"/>
</dbReference>
<comment type="similarity">
    <text evidence="2">Belongs to the syntaxin family.</text>
</comment>
<dbReference type="SUPFAM" id="SSF58038">
    <property type="entry name" value="SNARE fusion complex"/>
    <property type="match status" value="1"/>
</dbReference>
<dbReference type="GO" id="GO:0015031">
    <property type="term" value="P:protein transport"/>
    <property type="evidence" value="ECO:0007669"/>
    <property type="project" value="UniProtKB-KW"/>
</dbReference>
<feature type="coiled-coil region" evidence="9">
    <location>
        <begin position="241"/>
        <end position="290"/>
    </location>
</feature>
<evidence type="ECO:0000256" key="1">
    <source>
        <dbReference type="ARBA" id="ARBA00004211"/>
    </source>
</evidence>
<dbReference type="EMBL" id="BTGD01000003">
    <property type="protein sequence ID" value="GMM55001.1"/>
    <property type="molecule type" value="Genomic_DNA"/>
</dbReference>
<keyword evidence="4" id="KW-0812">Transmembrane</keyword>
<name>A0AAV5RWG2_MAUHU</name>
<gene>
    <name evidence="11" type="ORF">DAKH74_016170</name>
</gene>
<comment type="caution">
    <text evidence="11">The sequence shown here is derived from an EMBL/GenBank/DDBJ whole genome shotgun (WGS) entry which is preliminary data.</text>
</comment>
<evidence type="ECO:0000313" key="11">
    <source>
        <dbReference type="EMBL" id="GMM55001.1"/>
    </source>
</evidence>
<dbReference type="PROSITE" id="PS50192">
    <property type="entry name" value="T_SNARE"/>
    <property type="match status" value="1"/>
</dbReference>
<keyword evidence="5" id="KW-0653">Protein transport</keyword>
<evidence type="ECO:0000256" key="3">
    <source>
        <dbReference type="ARBA" id="ARBA00022448"/>
    </source>
</evidence>
<protein>
    <submittedName>
        <fullName evidence="11">Ufe1 protein</fullName>
    </submittedName>
</protein>
<dbReference type="GO" id="GO:0005783">
    <property type="term" value="C:endoplasmic reticulum"/>
    <property type="evidence" value="ECO:0007669"/>
    <property type="project" value="TreeGrafter"/>
</dbReference>